<sequence length="115" mass="12758">MISRKIMQQAAEIMEYTEAASKELNRQGIWVLICGDSVLDTKSGTFGVWICLDVGPRLKKDHERFSPNIVLLTLWKAWAGYNGGDRHSANTDASLAVINTHICAPASLLVQTSRR</sequence>
<evidence type="ECO:0000256" key="1">
    <source>
        <dbReference type="ARBA" id="ARBA00004141"/>
    </source>
</evidence>
<gene>
    <name evidence="7" type="ORF">AXG93_684s1280</name>
</gene>
<comment type="subcellular location">
    <subcellularLocation>
        <location evidence="1">Membrane</location>
        <topology evidence="1">Multi-pass membrane protein</topology>
    </subcellularLocation>
</comment>
<proteinExistence type="predicted"/>
<dbReference type="AlphaFoldDB" id="A0A176W797"/>
<protein>
    <submittedName>
        <fullName evidence="7">Uncharacterized protein</fullName>
    </submittedName>
</protein>
<keyword evidence="8" id="KW-1185">Reference proteome</keyword>
<reference evidence="7" key="1">
    <citation type="submission" date="2016-03" db="EMBL/GenBank/DDBJ databases">
        <title>Mechanisms controlling the formation of the plant cell surface in tip-growing cells are functionally conserved among land plants.</title>
        <authorList>
            <person name="Honkanen S."/>
            <person name="Jones V.A."/>
            <person name="Morieri G."/>
            <person name="Champion C."/>
            <person name="Hetherington A.J."/>
            <person name="Kelly S."/>
            <person name="Saint-Marcoux D."/>
            <person name="Proust H."/>
            <person name="Prescott H."/>
            <person name="Dolan L."/>
        </authorList>
    </citation>
    <scope>NUCLEOTIDE SEQUENCE [LARGE SCALE GENOMIC DNA]</scope>
    <source>
        <tissue evidence="7">Whole gametophyte</tissue>
    </source>
</reference>
<dbReference type="Proteomes" id="UP000077202">
    <property type="component" value="Unassembled WGS sequence"/>
</dbReference>
<evidence type="ECO:0000313" key="7">
    <source>
        <dbReference type="EMBL" id="OAE28849.1"/>
    </source>
</evidence>
<keyword evidence="6" id="KW-0924">Ammonia transport</keyword>
<dbReference type="InterPro" id="IPR029020">
    <property type="entry name" value="Ammonium/urea_transptr"/>
</dbReference>
<dbReference type="SUPFAM" id="SSF111352">
    <property type="entry name" value="Ammonium transporter"/>
    <property type="match status" value="1"/>
</dbReference>
<dbReference type="GO" id="GO:0005886">
    <property type="term" value="C:plasma membrane"/>
    <property type="evidence" value="ECO:0007669"/>
    <property type="project" value="TreeGrafter"/>
</dbReference>
<evidence type="ECO:0000256" key="5">
    <source>
        <dbReference type="ARBA" id="ARBA00023136"/>
    </source>
</evidence>
<dbReference type="Gene3D" id="1.10.3430.10">
    <property type="entry name" value="Ammonium transporter AmtB like domains"/>
    <property type="match status" value="1"/>
</dbReference>
<evidence type="ECO:0000256" key="3">
    <source>
        <dbReference type="ARBA" id="ARBA00022692"/>
    </source>
</evidence>
<keyword evidence="3" id="KW-0812">Transmembrane</keyword>
<evidence type="ECO:0000256" key="4">
    <source>
        <dbReference type="ARBA" id="ARBA00022989"/>
    </source>
</evidence>
<accession>A0A176W797</accession>
<keyword evidence="5" id="KW-0472">Membrane</keyword>
<evidence type="ECO:0000256" key="6">
    <source>
        <dbReference type="ARBA" id="ARBA00023177"/>
    </source>
</evidence>
<dbReference type="PANTHER" id="PTHR43029">
    <property type="entry name" value="AMMONIUM TRANSPORTER MEP2"/>
    <property type="match status" value="1"/>
</dbReference>
<organism evidence="7 8">
    <name type="scientific">Marchantia polymorpha subsp. ruderalis</name>
    <dbReference type="NCBI Taxonomy" id="1480154"/>
    <lineage>
        <taxon>Eukaryota</taxon>
        <taxon>Viridiplantae</taxon>
        <taxon>Streptophyta</taxon>
        <taxon>Embryophyta</taxon>
        <taxon>Marchantiophyta</taxon>
        <taxon>Marchantiopsida</taxon>
        <taxon>Marchantiidae</taxon>
        <taxon>Marchantiales</taxon>
        <taxon>Marchantiaceae</taxon>
        <taxon>Marchantia</taxon>
    </lineage>
</organism>
<keyword evidence="2" id="KW-0813">Transport</keyword>
<name>A0A176W797_MARPO</name>
<comment type="caution">
    <text evidence="7">The sequence shown here is derived from an EMBL/GenBank/DDBJ whole genome shotgun (WGS) entry which is preliminary data.</text>
</comment>
<dbReference type="EMBL" id="LVLJ01001645">
    <property type="protein sequence ID" value="OAE28849.1"/>
    <property type="molecule type" value="Genomic_DNA"/>
</dbReference>
<dbReference type="PANTHER" id="PTHR43029:SF10">
    <property type="entry name" value="AMMONIUM TRANSPORTER MEP2"/>
    <property type="match status" value="1"/>
</dbReference>
<evidence type="ECO:0000313" key="8">
    <source>
        <dbReference type="Proteomes" id="UP000077202"/>
    </source>
</evidence>
<dbReference type="InterPro" id="IPR001905">
    <property type="entry name" value="Ammonium_transpt"/>
</dbReference>
<dbReference type="GO" id="GO:0008519">
    <property type="term" value="F:ammonium channel activity"/>
    <property type="evidence" value="ECO:0007669"/>
    <property type="project" value="InterPro"/>
</dbReference>
<evidence type="ECO:0000256" key="2">
    <source>
        <dbReference type="ARBA" id="ARBA00022448"/>
    </source>
</evidence>
<keyword evidence="4" id="KW-1133">Transmembrane helix</keyword>